<feature type="transmembrane region" description="Helical" evidence="9">
    <location>
        <begin position="96"/>
        <end position="120"/>
    </location>
</feature>
<dbReference type="Gene3D" id="3.10.580.10">
    <property type="entry name" value="CBS-domain"/>
    <property type="match status" value="1"/>
</dbReference>
<feature type="domain" description="CNNM transmembrane" evidence="11">
    <location>
        <begin position="1"/>
        <end position="200"/>
    </location>
</feature>
<keyword evidence="4 8" id="KW-1133">Transmembrane helix</keyword>
<evidence type="ECO:0000256" key="6">
    <source>
        <dbReference type="ARBA" id="ARBA00023136"/>
    </source>
</evidence>
<dbReference type="GO" id="GO:0005886">
    <property type="term" value="C:plasma membrane"/>
    <property type="evidence" value="ECO:0007669"/>
    <property type="project" value="TreeGrafter"/>
</dbReference>
<dbReference type="InterPro" id="IPR000644">
    <property type="entry name" value="CBS_dom"/>
</dbReference>
<protein>
    <submittedName>
        <fullName evidence="12">HlyC/CorC family transporter</fullName>
    </submittedName>
</protein>
<dbReference type="KEGG" id="pacr:FXN63_22695"/>
<dbReference type="PANTHER" id="PTHR22777">
    <property type="entry name" value="HEMOLYSIN-RELATED"/>
    <property type="match status" value="1"/>
</dbReference>
<keyword evidence="6 8" id="KW-0472">Membrane</keyword>
<evidence type="ECO:0000256" key="1">
    <source>
        <dbReference type="ARBA" id="ARBA00004141"/>
    </source>
</evidence>
<evidence type="ECO:0000256" key="3">
    <source>
        <dbReference type="ARBA" id="ARBA00022737"/>
    </source>
</evidence>
<evidence type="ECO:0000256" key="8">
    <source>
        <dbReference type="PROSITE-ProRule" id="PRU01193"/>
    </source>
</evidence>
<evidence type="ECO:0000259" key="11">
    <source>
        <dbReference type="PROSITE" id="PS51846"/>
    </source>
</evidence>
<dbReference type="SMART" id="SM00116">
    <property type="entry name" value="CBS"/>
    <property type="match status" value="2"/>
</dbReference>
<dbReference type="SUPFAM" id="SSF56176">
    <property type="entry name" value="FAD-binding/transporter-associated domain-like"/>
    <property type="match status" value="1"/>
</dbReference>
<keyword evidence="13" id="KW-1185">Reference proteome</keyword>
<feature type="domain" description="CBS" evidence="10">
    <location>
        <begin position="219"/>
        <end position="280"/>
    </location>
</feature>
<dbReference type="Proteomes" id="UP000325161">
    <property type="component" value="Chromosome"/>
</dbReference>
<dbReference type="Pfam" id="PF00571">
    <property type="entry name" value="CBS"/>
    <property type="match status" value="2"/>
</dbReference>
<feature type="transmembrane region" description="Helical" evidence="9">
    <location>
        <begin position="6"/>
        <end position="27"/>
    </location>
</feature>
<sequence length="439" mass="47870">MDLTLPLVLVALIVFNGIFAMSEIAVLTARKARLQQLADDGDARARAALELAQNPTHFLSTVQIGITSIGILIGVVGEDALAAPFAEWLRQHVTVIAPWANGVALAVVVVGITVTSIVVGELVPKRLGLMNPEGIARVVALPMRLLSWISTPLVKLLGLITDGLLRLMGARESQDPVITEEEIQVLMAQGTTAGIFGQSEQQMVRNVFRLDERKLSSLMVPRADVVVLDVDQPLEQTMARIEESHHSRFPVVRGDFSNVVGFVRAKDLLAQAMTGTRLDLQSCLTPALYVPETLTGSELVENFRDARVQIALVVDEYGDVQGLVTLRDVLEAIVGEVHTTVAGLEDLPAVQRADGSWLLDGMIDVGDLQDRLGLRKLPGESGEDYHTLAGMVMWVLGRIPKTGEYVDWEGWRLEVVDMDGNRVDRLMATKLPEDEVLMG</sequence>
<dbReference type="CDD" id="cd04590">
    <property type="entry name" value="CBS_pair_CorC_HlyC_assoc"/>
    <property type="match status" value="1"/>
</dbReference>
<evidence type="ECO:0000313" key="13">
    <source>
        <dbReference type="Proteomes" id="UP000325161"/>
    </source>
</evidence>
<dbReference type="GO" id="GO:0050660">
    <property type="term" value="F:flavin adenine dinucleotide binding"/>
    <property type="evidence" value="ECO:0007669"/>
    <property type="project" value="InterPro"/>
</dbReference>
<evidence type="ECO:0000256" key="4">
    <source>
        <dbReference type="ARBA" id="ARBA00022989"/>
    </source>
</evidence>
<dbReference type="EMBL" id="CP043046">
    <property type="protein sequence ID" value="QEI08330.1"/>
    <property type="molecule type" value="Genomic_DNA"/>
</dbReference>
<keyword evidence="3" id="KW-0677">Repeat</keyword>
<dbReference type="InterPro" id="IPR002550">
    <property type="entry name" value="CNNM"/>
</dbReference>
<dbReference type="InterPro" id="IPR016169">
    <property type="entry name" value="FAD-bd_PCMH_sub2"/>
</dbReference>
<evidence type="ECO:0000256" key="5">
    <source>
        <dbReference type="ARBA" id="ARBA00023122"/>
    </source>
</evidence>
<proteinExistence type="predicted"/>
<dbReference type="PROSITE" id="PS51846">
    <property type="entry name" value="CNNM"/>
    <property type="match status" value="1"/>
</dbReference>
<dbReference type="Gene3D" id="3.30.465.10">
    <property type="match status" value="1"/>
</dbReference>
<gene>
    <name evidence="12" type="ORF">FXN63_22695</name>
</gene>
<dbReference type="AlphaFoldDB" id="A0A5C0B4V0"/>
<dbReference type="OrthoDB" id="9797674at2"/>
<evidence type="ECO:0000256" key="2">
    <source>
        <dbReference type="ARBA" id="ARBA00022692"/>
    </source>
</evidence>
<dbReference type="FunFam" id="3.10.580.10:FF:000002">
    <property type="entry name" value="Magnesium/cobalt efflux protein CorC"/>
    <property type="match status" value="1"/>
</dbReference>
<dbReference type="Pfam" id="PF01595">
    <property type="entry name" value="CNNM"/>
    <property type="match status" value="1"/>
</dbReference>
<keyword evidence="5 7" id="KW-0129">CBS domain</keyword>
<keyword evidence="2 8" id="KW-0812">Transmembrane</keyword>
<dbReference type="InterPro" id="IPR036318">
    <property type="entry name" value="FAD-bd_PCMH-like_sf"/>
</dbReference>
<dbReference type="PROSITE" id="PS51371">
    <property type="entry name" value="CBS"/>
    <property type="match status" value="2"/>
</dbReference>
<evidence type="ECO:0000256" key="7">
    <source>
        <dbReference type="PROSITE-ProRule" id="PRU00703"/>
    </source>
</evidence>
<organism evidence="12 13">
    <name type="scientific">Pigmentiphaga aceris</name>
    <dbReference type="NCBI Taxonomy" id="1940612"/>
    <lineage>
        <taxon>Bacteria</taxon>
        <taxon>Pseudomonadati</taxon>
        <taxon>Pseudomonadota</taxon>
        <taxon>Betaproteobacteria</taxon>
        <taxon>Burkholderiales</taxon>
        <taxon>Alcaligenaceae</taxon>
        <taxon>Pigmentiphaga</taxon>
    </lineage>
</organism>
<dbReference type="RefSeq" id="WP_148817801.1">
    <property type="nucleotide sequence ID" value="NZ_CP043046.1"/>
</dbReference>
<reference evidence="12 13" key="1">
    <citation type="submission" date="2019-08" db="EMBL/GenBank/DDBJ databases">
        <title>Amphibian skin-associated Pigmentiphaga: genome sequence and occurrence across geography and hosts.</title>
        <authorList>
            <person name="Bletz M.C."/>
            <person name="Bunk B."/>
            <person name="Sproeer C."/>
            <person name="Biwer P."/>
            <person name="Reiter S."/>
            <person name="Rabemananjara F.C.E."/>
            <person name="Schulz S."/>
            <person name="Overmann J."/>
            <person name="Vences M."/>
        </authorList>
    </citation>
    <scope>NUCLEOTIDE SEQUENCE [LARGE SCALE GENOMIC DNA]</scope>
    <source>
        <strain evidence="12 13">Mada1488</strain>
    </source>
</reference>
<dbReference type="FunFam" id="3.30.465.10:FF:000023">
    <property type="entry name" value="Magnesium and cobalt transporter"/>
    <property type="match status" value="1"/>
</dbReference>
<accession>A0A5C0B4V0</accession>
<dbReference type="SUPFAM" id="SSF54631">
    <property type="entry name" value="CBS-domain pair"/>
    <property type="match status" value="1"/>
</dbReference>
<evidence type="ECO:0000259" key="10">
    <source>
        <dbReference type="PROSITE" id="PS51371"/>
    </source>
</evidence>
<evidence type="ECO:0000313" key="12">
    <source>
        <dbReference type="EMBL" id="QEI08330.1"/>
    </source>
</evidence>
<dbReference type="InterPro" id="IPR005170">
    <property type="entry name" value="Transptr-assoc_dom"/>
</dbReference>
<dbReference type="InterPro" id="IPR044751">
    <property type="entry name" value="Ion_transp-like_CBS"/>
</dbReference>
<dbReference type="PANTHER" id="PTHR22777:SF17">
    <property type="entry name" value="UPF0053 PROTEIN SLL0260"/>
    <property type="match status" value="1"/>
</dbReference>
<dbReference type="InterPro" id="IPR046342">
    <property type="entry name" value="CBS_dom_sf"/>
</dbReference>
<comment type="subcellular location">
    <subcellularLocation>
        <location evidence="1">Membrane</location>
        <topology evidence="1">Multi-pass membrane protein</topology>
    </subcellularLocation>
</comment>
<dbReference type="Pfam" id="PF03471">
    <property type="entry name" value="CorC_HlyC"/>
    <property type="match status" value="1"/>
</dbReference>
<feature type="domain" description="CBS" evidence="10">
    <location>
        <begin position="283"/>
        <end position="340"/>
    </location>
</feature>
<evidence type="ECO:0000256" key="9">
    <source>
        <dbReference type="SAM" id="Phobius"/>
    </source>
</evidence>
<dbReference type="SMART" id="SM01091">
    <property type="entry name" value="CorC_HlyC"/>
    <property type="match status" value="1"/>
</dbReference>
<name>A0A5C0B4V0_9BURK</name>